<sequence>MGLKYDLFDIMAAAIMIEEPILIVEGKDDFQIYDSLTKRINKKVQVYQSNEFEDHYEGCNGVITCVQKLQPKYAERAENVNKIIGIIDKDVRDFRQDLPTLNGLFITRHYSIETYFATLNNLKQLVSSITYNINEEIDDEILHLLENSFTESLDNLYMISLEALRNACSDGYHTEVGYDFSAARISALHFLDDVLPKLESKKIDLENFAGELNINLTNIKLIAKGKWYLYWYLNAIYPAIKDLKEKCRGNMIAQCRSCRVGNFQDCLYKTKSDYRIDHLIEMMMTFIDDHECNDIFEIINNLN</sequence>
<evidence type="ECO:0000259" key="1">
    <source>
        <dbReference type="Pfam" id="PF14491"/>
    </source>
</evidence>
<evidence type="ECO:0000313" key="3">
    <source>
        <dbReference type="Proteomes" id="UP001500748"/>
    </source>
</evidence>
<keyword evidence="3" id="KW-1185">Reference proteome</keyword>
<protein>
    <recommendedName>
        <fullName evidence="1">DUF4435 domain-containing protein</fullName>
    </recommendedName>
</protein>
<reference evidence="3" key="1">
    <citation type="journal article" date="2019" name="Int. J. Syst. Evol. Microbiol.">
        <title>The Global Catalogue of Microorganisms (GCM) 10K type strain sequencing project: providing services to taxonomists for standard genome sequencing and annotation.</title>
        <authorList>
            <consortium name="The Broad Institute Genomics Platform"/>
            <consortium name="The Broad Institute Genome Sequencing Center for Infectious Disease"/>
            <person name="Wu L."/>
            <person name="Ma J."/>
        </authorList>
    </citation>
    <scope>NUCLEOTIDE SEQUENCE [LARGE SCALE GENOMIC DNA]</scope>
    <source>
        <strain evidence="3">JCM 17337</strain>
    </source>
</reference>
<proteinExistence type="predicted"/>
<dbReference type="Pfam" id="PF14491">
    <property type="entry name" value="DUF4435"/>
    <property type="match status" value="1"/>
</dbReference>
<comment type="caution">
    <text evidence="2">The sequence shown here is derived from an EMBL/GenBank/DDBJ whole genome shotgun (WGS) entry which is preliminary data.</text>
</comment>
<gene>
    <name evidence="2" type="ORF">GCM10022423_26640</name>
</gene>
<feature type="domain" description="DUF4435" evidence="1">
    <location>
        <begin position="20"/>
        <end position="245"/>
    </location>
</feature>
<name>A0ABP7GPF1_9FLAO</name>
<evidence type="ECO:0000313" key="2">
    <source>
        <dbReference type="EMBL" id="GAA3771281.1"/>
    </source>
</evidence>
<dbReference type="EMBL" id="BAABDU010000004">
    <property type="protein sequence ID" value="GAA3771281.1"/>
    <property type="molecule type" value="Genomic_DNA"/>
</dbReference>
<organism evidence="2 3">
    <name type="scientific">Flavobacterium ginsengiterrae</name>
    <dbReference type="NCBI Taxonomy" id="871695"/>
    <lineage>
        <taxon>Bacteria</taxon>
        <taxon>Pseudomonadati</taxon>
        <taxon>Bacteroidota</taxon>
        <taxon>Flavobacteriia</taxon>
        <taxon>Flavobacteriales</taxon>
        <taxon>Flavobacteriaceae</taxon>
        <taxon>Flavobacterium</taxon>
    </lineage>
</organism>
<dbReference type="Proteomes" id="UP001500748">
    <property type="component" value="Unassembled WGS sequence"/>
</dbReference>
<accession>A0ABP7GPF1</accession>
<dbReference type="RefSeq" id="WP_345145093.1">
    <property type="nucleotide sequence ID" value="NZ_BAABDU010000004.1"/>
</dbReference>
<dbReference type="InterPro" id="IPR029492">
    <property type="entry name" value="DUF4435"/>
</dbReference>